<dbReference type="EMBL" id="VDFU01000006">
    <property type="protein sequence ID" value="TNC50813.1"/>
    <property type="molecule type" value="Genomic_DNA"/>
</dbReference>
<dbReference type="Proteomes" id="UP000305887">
    <property type="component" value="Unassembled WGS sequence"/>
</dbReference>
<dbReference type="OrthoDB" id="7355053at2"/>
<evidence type="ECO:0000313" key="1">
    <source>
        <dbReference type="EMBL" id="TNC50813.1"/>
    </source>
</evidence>
<proteinExistence type="predicted"/>
<name>A0A5C4MZF2_9RHOB</name>
<gene>
    <name evidence="1" type="ORF">FHG66_07530</name>
</gene>
<sequence>MALTSVLARVTMSQVLDLADAMQRRAQEAGPPPGVDALKPRSRAAYDRLIDALNRLPRPMMVLGSIALIGAALVAPDWFEQRMEALARMPEGLWWLLGAVLSLHFGSRFQAHAQDFQREMVATIATTAAEASPAIMGPIASPGQDAELIASTLAVGPNSALEDWRGTHA</sequence>
<accession>A0A5C4MZF2</accession>
<dbReference type="Pfam" id="PF11351">
    <property type="entry name" value="GTA_holin_3TM"/>
    <property type="match status" value="1"/>
</dbReference>
<dbReference type="InterPro" id="IPR021497">
    <property type="entry name" value="GTA_holin_3TM"/>
</dbReference>
<keyword evidence="2" id="KW-1185">Reference proteome</keyword>
<protein>
    <submittedName>
        <fullName evidence="1">Carboxylesterase</fullName>
    </submittedName>
</protein>
<dbReference type="RefSeq" id="WP_139076134.1">
    <property type="nucleotide sequence ID" value="NZ_VDFU01000006.1"/>
</dbReference>
<organism evidence="1 2">
    <name type="scientific">Rubellimicrobium rubrum</name>
    <dbReference type="NCBI Taxonomy" id="2585369"/>
    <lineage>
        <taxon>Bacteria</taxon>
        <taxon>Pseudomonadati</taxon>
        <taxon>Pseudomonadota</taxon>
        <taxon>Alphaproteobacteria</taxon>
        <taxon>Rhodobacterales</taxon>
        <taxon>Roseobacteraceae</taxon>
        <taxon>Rubellimicrobium</taxon>
    </lineage>
</organism>
<reference evidence="1 2" key="1">
    <citation type="submission" date="2019-06" db="EMBL/GenBank/DDBJ databases">
        <title>YIM 131921 draft genome.</title>
        <authorList>
            <person name="Jiang L."/>
        </authorList>
    </citation>
    <scope>NUCLEOTIDE SEQUENCE [LARGE SCALE GENOMIC DNA]</scope>
    <source>
        <strain evidence="1 2">YIM 131921</strain>
    </source>
</reference>
<evidence type="ECO:0000313" key="2">
    <source>
        <dbReference type="Proteomes" id="UP000305887"/>
    </source>
</evidence>
<dbReference type="AlphaFoldDB" id="A0A5C4MZF2"/>
<comment type="caution">
    <text evidence="1">The sequence shown here is derived from an EMBL/GenBank/DDBJ whole genome shotgun (WGS) entry which is preliminary data.</text>
</comment>